<dbReference type="EMBL" id="JACBZX010000001">
    <property type="protein sequence ID" value="NYG36819.1"/>
    <property type="molecule type" value="Genomic_DNA"/>
</dbReference>
<gene>
    <name evidence="3" type="ORF">BJY28_001288</name>
</gene>
<dbReference type="SUPFAM" id="SSF54637">
    <property type="entry name" value="Thioesterase/thiol ester dehydrase-isomerase"/>
    <property type="match status" value="2"/>
</dbReference>
<dbReference type="Proteomes" id="UP000592181">
    <property type="component" value="Unassembled WGS sequence"/>
</dbReference>
<proteinExistence type="predicted"/>
<feature type="domain" description="Acyl-CoA thioesterase-like N-terminal HotDog" evidence="1">
    <location>
        <begin position="18"/>
        <end position="100"/>
    </location>
</feature>
<dbReference type="Pfam" id="PF20789">
    <property type="entry name" value="4HBT_3C"/>
    <property type="match status" value="1"/>
</dbReference>
<evidence type="ECO:0000259" key="2">
    <source>
        <dbReference type="Pfam" id="PF20789"/>
    </source>
</evidence>
<sequence>MPLHEMLHAAATGTVHVEDGWGQGRATYGGLVAGMLVAAARKPVADAPLRSVTVSFVAPVTPGDADVETTVLRAGSRATQVQAVLRQEGQAAAVALASYGAPRESALVVPVRDSLPQLPAPESVEAMPHVPGMTPDFFAHVDLRVTEGGWPFSGSATADLSGWMRFREAPPTFGEAEMTALVDAWPPTVLQMLTEPRPSSTLTWTLELIEDLSALAPAPDTWWAYRVTTDHSADGYARTHAHVWHPDGTLVAISRQTVAVFG</sequence>
<name>A0A852X1S0_9MICO</name>
<dbReference type="InterPro" id="IPR052389">
    <property type="entry name" value="Sec_Metab_Biosynth-Assoc"/>
</dbReference>
<dbReference type="Pfam" id="PF13622">
    <property type="entry name" value="4HBT_3"/>
    <property type="match status" value="1"/>
</dbReference>
<dbReference type="RefSeq" id="WP_179462268.1">
    <property type="nucleotide sequence ID" value="NZ_JACBZX010000001.1"/>
</dbReference>
<dbReference type="InterPro" id="IPR049450">
    <property type="entry name" value="ACOT8-like_C"/>
</dbReference>
<evidence type="ECO:0000313" key="3">
    <source>
        <dbReference type="EMBL" id="NYG36819.1"/>
    </source>
</evidence>
<keyword evidence="4" id="KW-1185">Reference proteome</keyword>
<dbReference type="PANTHER" id="PTHR38110">
    <property type="entry name" value="CHROMOSOME 23, WHOLE GENOME SHOTGUN SEQUENCE"/>
    <property type="match status" value="1"/>
</dbReference>
<protein>
    <submittedName>
        <fullName evidence="3">Acyl-CoA thioesterase</fullName>
    </submittedName>
</protein>
<dbReference type="InterPro" id="IPR029069">
    <property type="entry name" value="HotDog_dom_sf"/>
</dbReference>
<comment type="caution">
    <text evidence="3">The sequence shown here is derived from an EMBL/GenBank/DDBJ whole genome shotgun (WGS) entry which is preliminary data.</text>
</comment>
<dbReference type="PANTHER" id="PTHR38110:SF1">
    <property type="entry name" value="THIOESTERASE DOMAIN-CONTAINING PROTEIN"/>
    <property type="match status" value="1"/>
</dbReference>
<evidence type="ECO:0000313" key="4">
    <source>
        <dbReference type="Proteomes" id="UP000592181"/>
    </source>
</evidence>
<organism evidence="3 4">
    <name type="scientific">Janibacter alkaliphilus</name>
    <dbReference type="NCBI Taxonomy" id="1069963"/>
    <lineage>
        <taxon>Bacteria</taxon>
        <taxon>Bacillati</taxon>
        <taxon>Actinomycetota</taxon>
        <taxon>Actinomycetes</taxon>
        <taxon>Micrococcales</taxon>
        <taxon>Intrasporangiaceae</taxon>
        <taxon>Janibacter</taxon>
    </lineage>
</organism>
<dbReference type="InterPro" id="IPR049449">
    <property type="entry name" value="TesB_ACOT8-like_N"/>
</dbReference>
<dbReference type="InterPro" id="IPR042171">
    <property type="entry name" value="Acyl-CoA_hotdog"/>
</dbReference>
<accession>A0A852X1S0</accession>
<reference evidence="3 4" key="1">
    <citation type="submission" date="2020-07" db="EMBL/GenBank/DDBJ databases">
        <title>Sequencing the genomes of 1000 actinobacteria strains.</title>
        <authorList>
            <person name="Klenk H.-P."/>
        </authorList>
    </citation>
    <scope>NUCLEOTIDE SEQUENCE [LARGE SCALE GENOMIC DNA]</scope>
    <source>
        <strain evidence="3 4">DSM 24723</strain>
    </source>
</reference>
<evidence type="ECO:0000259" key="1">
    <source>
        <dbReference type="Pfam" id="PF13622"/>
    </source>
</evidence>
<feature type="domain" description="Acyl-CoA thioesterase-like C-terminal" evidence="2">
    <location>
        <begin position="121"/>
        <end position="260"/>
    </location>
</feature>
<dbReference type="Gene3D" id="2.40.160.210">
    <property type="entry name" value="Acyl-CoA thioesterase, double hotdog domain"/>
    <property type="match status" value="1"/>
</dbReference>
<dbReference type="AlphaFoldDB" id="A0A852X1S0"/>